<dbReference type="Proteomes" id="UP001345691">
    <property type="component" value="Unassembled WGS sequence"/>
</dbReference>
<feature type="region of interest" description="Disordered" evidence="1">
    <location>
        <begin position="206"/>
        <end position="250"/>
    </location>
</feature>
<sequence>MSLKGYFEDRDVLITFGDILAGNLKRVKNLQRPEGSWWKDASWVQANWQVVWEYIHEENEQVATSGTVTKPLGKHPELGGVKWEVQQAAAALSIKPKELEWEIQTYAERNHMAHLGIEELARVGNFREVAHILASLMEKLEFSLSVTPEAKGHHKEAVVRYQKTFFESISYRDFYRTSAVPDYVVNDAMKPRYTACIEAQNKRLEEDEEAARKKQEDRQRRIDHSSEAKDARRSALIGHGRGGASYRGGG</sequence>
<feature type="compositionally biased region" description="Basic and acidic residues" evidence="1">
    <location>
        <begin position="206"/>
        <end position="233"/>
    </location>
</feature>
<reference evidence="2 3" key="1">
    <citation type="submission" date="2023-08" db="EMBL/GenBank/DDBJ databases">
        <title>Black Yeasts Isolated from many extreme environments.</title>
        <authorList>
            <person name="Coleine C."/>
            <person name="Stajich J.E."/>
            <person name="Selbmann L."/>
        </authorList>
    </citation>
    <scope>NUCLEOTIDE SEQUENCE [LARGE SCALE GENOMIC DNA]</scope>
    <source>
        <strain evidence="2 3">CCFEE 6328</strain>
    </source>
</reference>
<feature type="compositionally biased region" description="Gly residues" evidence="1">
    <location>
        <begin position="239"/>
        <end position="250"/>
    </location>
</feature>
<evidence type="ECO:0000313" key="2">
    <source>
        <dbReference type="EMBL" id="KAK5063531.1"/>
    </source>
</evidence>
<evidence type="ECO:0000256" key="1">
    <source>
        <dbReference type="SAM" id="MobiDB-lite"/>
    </source>
</evidence>
<proteinExistence type="predicted"/>
<comment type="caution">
    <text evidence="2">The sequence shown here is derived from an EMBL/GenBank/DDBJ whole genome shotgun (WGS) entry which is preliminary data.</text>
</comment>
<keyword evidence="3" id="KW-1185">Reference proteome</keyword>
<dbReference type="EMBL" id="JAVRRF010000007">
    <property type="protein sequence ID" value="KAK5063531.1"/>
    <property type="molecule type" value="Genomic_DNA"/>
</dbReference>
<accession>A0ABR0JG94</accession>
<evidence type="ECO:0000313" key="3">
    <source>
        <dbReference type="Proteomes" id="UP001345691"/>
    </source>
</evidence>
<gene>
    <name evidence="2" type="ORF">LTR69_004237</name>
</gene>
<organism evidence="2 3">
    <name type="scientific">Exophiala sideris</name>
    <dbReference type="NCBI Taxonomy" id="1016849"/>
    <lineage>
        <taxon>Eukaryota</taxon>
        <taxon>Fungi</taxon>
        <taxon>Dikarya</taxon>
        <taxon>Ascomycota</taxon>
        <taxon>Pezizomycotina</taxon>
        <taxon>Eurotiomycetes</taxon>
        <taxon>Chaetothyriomycetidae</taxon>
        <taxon>Chaetothyriales</taxon>
        <taxon>Herpotrichiellaceae</taxon>
        <taxon>Exophiala</taxon>
    </lineage>
</organism>
<protein>
    <submittedName>
        <fullName evidence="2">Uncharacterized protein</fullName>
    </submittedName>
</protein>
<name>A0ABR0JG94_9EURO</name>